<dbReference type="GO" id="GO:0016779">
    <property type="term" value="F:nucleotidyltransferase activity"/>
    <property type="evidence" value="ECO:0007669"/>
    <property type="project" value="UniProtKB-ARBA"/>
</dbReference>
<dbReference type="EMBL" id="CP072168">
    <property type="protein sequence ID" value="QYA09881.1"/>
    <property type="molecule type" value="Genomic_DNA"/>
</dbReference>
<evidence type="ECO:0000313" key="5">
    <source>
        <dbReference type="Proteomes" id="UP000298545"/>
    </source>
</evidence>
<accession>A0A4D7DTB5</accession>
<organism evidence="3 5">
    <name type="scientific">Agrobacterium larrymoorei</name>
    <dbReference type="NCBI Taxonomy" id="160699"/>
    <lineage>
        <taxon>Bacteria</taxon>
        <taxon>Pseudomonadati</taxon>
        <taxon>Pseudomonadota</taxon>
        <taxon>Alphaproteobacteria</taxon>
        <taxon>Hyphomicrobiales</taxon>
        <taxon>Rhizobiaceae</taxon>
        <taxon>Rhizobium/Agrobacterium group</taxon>
        <taxon>Agrobacterium</taxon>
    </lineage>
</organism>
<gene>
    <name evidence="3" type="ORF">CFBP5473_17090</name>
    <name evidence="4" type="ORF">J5285_21255</name>
</gene>
<evidence type="ECO:0000313" key="6">
    <source>
        <dbReference type="Proteomes" id="UP000826513"/>
    </source>
</evidence>
<dbReference type="SUPFAM" id="SSF53448">
    <property type="entry name" value="Nucleotide-diphospho-sugar transferases"/>
    <property type="match status" value="1"/>
</dbReference>
<dbReference type="InterPro" id="IPR029044">
    <property type="entry name" value="Nucleotide-diphossugar_trans"/>
</dbReference>
<evidence type="ECO:0000259" key="2">
    <source>
        <dbReference type="Pfam" id="PF12804"/>
    </source>
</evidence>
<dbReference type="AlphaFoldDB" id="A0A4D7DTB5"/>
<dbReference type="Proteomes" id="UP000826513">
    <property type="component" value="Chromosome 2"/>
</dbReference>
<dbReference type="Pfam" id="PF12804">
    <property type="entry name" value="NTP_transf_3"/>
    <property type="match status" value="1"/>
</dbReference>
<reference evidence="3 5" key="1">
    <citation type="submission" date="2019-04" db="EMBL/GenBank/DDBJ databases">
        <title>Complete genome sequence of Agrobacterium larrymoorei CFBP5473.</title>
        <authorList>
            <person name="Haryono M."/>
            <person name="Chou L."/>
            <person name="Lin Y.-C."/>
            <person name="Lai E.-M."/>
            <person name="Kuo C.-H."/>
        </authorList>
    </citation>
    <scope>NUCLEOTIDE SEQUENCE [LARGE SCALE GENOMIC DNA]</scope>
    <source>
        <strain evidence="3 5">CFBP5473</strain>
    </source>
</reference>
<dbReference type="EMBL" id="CP039692">
    <property type="protein sequence ID" value="QCI99688.1"/>
    <property type="molecule type" value="Genomic_DNA"/>
</dbReference>
<dbReference type="PANTHER" id="PTHR43777:SF1">
    <property type="entry name" value="MOLYBDENUM COFACTOR CYTIDYLYLTRANSFERASE"/>
    <property type="match status" value="1"/>
</dbReference>
<dbReference type="CDD" id="cd04182">
    <property type="entry name" value="GT_2_like_f"/>
    <property type="match status" value="1"/>
</dbReference>
<evidence type="ECO:0000313" key="4">
    <source>
        <dbReference type="EMBL" id="QYA09881.1"/>
    </source>
</evidence>
<feature type="domain" description="MobA-like NTP transferase" evidence="2">
    <location>
        <begin position="11"/>
        <end position="165"/>
    </location>
</feature>
<evidence type="ECO:0000256" key="1">
    <source>
        <dbReference type="ARBA" id="ARBA00022842"/>
    </source>
</evidence>
<dbReference type="RefSeq" id="WP_051441245.1">
    <property type="nucleotide sequence ID" value="NZ_CP039692.1"/>
</dbReference>
<keyword evidence="3" id="KW-0808">Transferase</keyword>
<dbReference type="STRING" id="1367849.GCA_000518585_02287"/>
<protein>
    <submittedName>
        <fullName evidence="3">Nucleotidyltransferase family protein</fullName>
    </submittedName>
</protein>
<dbReference type="OrthoDB" id="9779263at2"/>
<sequence length="192" mass="20052">MEADASQVALIVLGAGLGSRFAGGDKLGADYKGKPVAHHVLAAVAPFNWGKKVLVHHGRPRWSGLFAEHGFELVENEERAQGMLSSLHLGSEAAGDLPRAMICLADMPLIESGIIAALLAKAGEAESAAVASRSGDYRGPPAVFATHLLRSLPKTGEGGARGLLKDAVFVDCDSSLLRDIDTVEDLKSLSSD</sequence>
<dbReference type="KEGG" id="alf:CFBP5473_17090"/>
<keyword evidence="1" id="KW-0460">Magnesium</keyword>
<keyword evidence="6" id="KW-1185">Reference proteome</keyword>
<dbReference type="PANTHER" id="PTHR43777">
    <property type="entry name" value="MOLYBDENUM COFACTOR CYTIDYLYLTRANSFERASE"/>
    <property type="match status" value="1"/>
</dbReference>
<name>A0A4D7DTB5_9HYPH</name>
<proteinExistence type="predicted"/>
<reference evidence="4 6" key="2">
    <citation type="submission" date="2021-03" db="EMBL/GenBank/DDBJ databases">
        <title>Rapid diversification of plasmids in a genus of pathogenic and nitrogen fixing bacteria.</title>
        <authorList>
            <person name="Weisberg A.J."/>
            <person name="Miller M."/>
            <person name="Ream W."/>
            <person name="Grunwald N.J."/>
            <person name="Chang J.H."/>
        </authorList>
    </citation>
    <scope>NUCLEOTIDE SEQUENCE [LARGE SCALE GENOMIC DNA]</scope>
    <source>
        <strain evidence="4 6">AF3.44</strain>
    </source>
</reference>
<evidence type="ECO:0000313" key="3">
    <source>
        <dbReference type="EMBL" id="QCI99688.1"/>
    </source>
</evidence>
<dbReference type="InterPro" id="IPR025877">
    <property type="entry name" value="MobA-like_NTP_Trfase"/>
</dbReference>
<dbReference type="Gene3D" id="3.90.550.10">
    <property type="entry name" value="Spore Coat Polysaccharide Biosynthesis Protein SpsA, Chain A"/>
    <property type="match status" value="1"/>
</dbReference>
<dbReference type="Proteomes" id="UP000298545">
    <property type="component" value="Chromosome linear"/>
</dbReference>